<feature type="transmembrane region" description="Helical" evidence="7">
    <location>
        <begin position="136"/>
        <end position="157"/>
    </location>
</feature>
<feature type="domain" description="ABC transmembrane type-1" evidence="9">
    <location>
        <begin position="98"/>
        <end position="292"/>
    </location>
</feature>
<keyword evidence="11" id="KW-1185">Reference proteome</keyword>
<dbReference type="SUPFAM" id="SSF161098">
    <property type="entry name" value="MetI-like"/>
    <property type="match status" value="1"/>
</dbReference>
<feature type="compositionally biased region" description="Basic residues" evidence="8">
    <location>
        <begin position="20"/>
        <end position="33"/>
    </location>
</feature>
<evidence type="ECO:0000313" key="10">
    <source>
        <dbReference type="EMBL" id="GAA4742124.1"/>
    </source>
</evidence>
<dbReference type="PANTHER" id="PTHR43744:SF12">
    <property type="entry name" value="ABC TRANSPORTER PERMEASE PROTEIN MG189-RELATED"/>
    <property type="match status" value="1"/>
</dbReference>
<evidence type="ECO:0000259" key="9">
    <source>
        <dbReference type="PROSITE" id="PS50928"/>
    </source>
</evidence>
<feature type="transmembrane region" description="Helical" evidence="7">
    <location>
        <begin position="213"/>
        <end position="238"/>
    </location>
</feature>
<evidence type="ECO:0000256" key="6">
    <source>
        <dbReference type="ARBA" id="ARBA00023136"/>
    </source>
</evidence>
<protein>
    <submittedName>
        <fullName evidence="10">Carbohydrate ABC transporter permease</fullName>
    </submittedName>
</protein>
<name>A0ABP8YZZ5_9ACTN</name>
<evidence type="ECO:0000256" key="1">
    <source>
        <dbReference type="ARBA" id="ARBA00004651"/>
    </source>
</evidence>
<dbReference type="Gene3D" id="1.10.3720.10">
    <property type="entry name" value="MetI-like"/>
    <property type="match status" value="1"/>
</dbReference>
<feature type="transmembrane region" description="Helical" evidence="7">
    <location>
        <begin position="38"/>
        <end position="61"/>
    </location>
</feature>
<dbReference type="InterPro" id="IPR000515">
    <property type="entry name" value="MetI-like"/>
</dbReference>
<dbReference type="PROSITE" id="PS50928">
    <property type="entry name" value="ABC_TM1"/>
    <property type="match status" value="1"/>
</dbReference>
<dbReference type="EMBL" id="BAABKN010000015">
    <property type="protein sequence ID" value="GAA4742124.1"/>
    <property type="molecule type" value="Genomic_DNA"/>
</dbReference>
<keyword evidence="6 7" id="KW-0472">Membrane</keyword>
<dbReference type="PANTHER" id="PTHR43744">
    <property type="entry name" value="ABC TRANSPORTER PERMEASE PROTEIN MG189-RELATED-RELATED"/>
    <property type="match status" value="1"/>
</dbReference>
<evidence type="ECO:0000256" key="4">
    <source>
        <dbReference type="ARBA" id="ARBA00022692"/>
    </source>
</evidence>
<gene>
    <name evidence="10" type="ORF">GCM10023350_28610</name>
</gene>
<feature type="region of interest" description="Disordered" evidence="8">
    <location>
        <begin position="1"/>
        <end position="33"/>
    </location>
</feature>
<proteinExistence type="inferred from homology"/>
<evidence type="ECO:0000256" key="5">
    <source>
        <dbReference type="ARBA" id="ARBA00022989"/>
    </source>
</evidence>
<keyword evidence="5 7" id="KW-1133">Transmembrane helix</keyword>
<keyword evidence="4 7" id="KW-0812">Transmembrane</keyword>
<sequence>MTQTTTDTDTTDDVTTHPATSRRRTGPTTSRRPRKKGLIAAGIAAYLVTFLIVLPILWIALLSFQPSDTILSDPFSVKTLTFENYRNAIAALPLVQMYKNTIIVAVISVSVGAVVSFMASYALTRMVFRRRRAQSSVRFYLLAGLAVPVYVLLFPIYRLDLALGIFGTYAALILPYIAVSIPFNTLLLTGFLRDFPAELEEAAIMDGAGLFRICWSVVLPTMRPVLATILIFNVVYVFNEFPFVSILINDPDLATVSLAVSKFQGQYTVDYGGMMAAATLVLLPQLAIYAFFQRHVIAGLTAGAVKG</sequence>
<evidence type="ECO:0000256" key="3">
    <source>
        <dbReference type="ARBA" id="ARBA00022475"/>
    </source>
</evidence>
<evidence type="ECO:0000256" key="2">
    <source>
        <dbReference type="ARBA" id="ARBA00022448"/>
    </source>
</evidence>
<accession>A0ABP8YZZ5</accession>
<comment type="caution">
    <text evidence="10">The sequence shown here is derived from an EMBL/GenBank/DDBJ whole genome shotgun (WGS) entry which is preliminary data.</text>
</comment>
<evidence type="ECO:0000256" key="8">
    <source>
        <dbReference type="SAM" id="MobiDB-lite"/>
    </source>
</evidence>
<organism evidence="10 11">
    <name type="scientific">Nocardioides endophyticus</name>
    <dbReference type="NCBI Taxonomy" id="1353775"/>
    <lineage>
        <taxon>Bacteria</taxon>
        <taxon>Bacillati</taxon>
        <taxon>Actinomycetota</taxon>
        <taxon>Actinomycetes</taxon>
        <taxon>Propionibacteriales</taxon>
        <taxon>Nocardioidaceae</taxon>
        <taxon>Nocardioides</taxon>
    </lineage>
</organism>
<feature type="transmembrane region" description="Helical" evidence="7">
    <location>
        <begin position="102"/>
        <end position="124"/>
    </location>
</feature>
<dbReference type="Proteomes" id="UP001499882">
    <property type="component" value="Unassembled WGS sequence"/>
</dbReference>
<keyword evidence="3" id="KW-1003">Cell membrane</keyword>
<dbReference type="InterPro" id="IPR035906">
    <property type="entry name" value="MetI-like_sf"/>
</dbReference>
<dbReference type="CDD" id="cd06261">
    <property type="entry name" value="TM_PBP2"/>
    <property type="match status" value="1"/>
</dbReference>
<feature type="transmembrane region" description="Helical" evidence="7">
    <location>
        <begin position="169"/>
        <end position="192"/>
    </location>
</feature>
<evidence type="ECO:0000313" key="11">
    <source>
        <dbReference type="Proteomes" id="UP001499882"/>
    </source>
</evidence>
<comment type="similarity">
    <text evidence="7">Belongs to the binding-protein-dependent transport system permease family.</text>
</comment>
<feature type="transmembrane region" description="Helical" evidence="7">
    <location>
        <begin position="271"/>
        <end position="292"/>
    </location>
</feature>
<reference evidence="11" key="1">
    <citation type="journal article" date="2019" name="Int. J. Syst. Evol. Microbiol.">
        <title>The Global Catalogue of Microorganisms (GCM) 10K type strain sequencing project: providing services to taxonomists for standard genome sequencing and annotation.</title>
        <authorList>
            <consortium name="The Broad Institute Genomics Platform"/>
            <consortium name="The Broad Institute Genome Sequencing Center for Infectious Disease"/>
            <person name="Wu L."/>
            <person name="Ma J."/>
        </authorList>
    </citation>
    <scope>NUCLEOTIDE SEQUENCE [LARGE SCALE GENOMIC DNA]</scope>
    <source>
        <strain evidence="11">JCM 18532</strain>
    </source>
</reference>
<evidence type="ECO:0000256" key="7">
    <source>
        <dbReference type="RuleBase" id="RU363032"/>
    </source>
</evidence>
<keyword evidence="2 7" id="KW-0813">Transport</keyword>
<dbReference type="Pfam" id="PF00528">
    <property type="entry name" value="BPD_transp_1"/>
    <property type="match status" value="1"/>
</dbReference>
<comment type="subcellular location">
    <subcellularLocation>
        <location evidence="1 7">Cell membrane</location>
        <topology evidence="1 7">Multi-pass membrane protein</topology>
    </subcellularLocation>
</comment>